<keyword evidence="1" id="KW-0539">Nucleus</keyword>
<dbReference type="PANTHER" id="PTHR16121:SF0">
    <property type="entry name" value="CAP-SPECIFIC MRNA (NUCLEOSIDE-2'-O-)-METHYLTRANSFERASE 1"/>
    <property type="match status" value="1"/>
</dbReference>
<accession>A0A9W8DPS2</accession>
<dbReference type="GO" id="GO:0032259">
    <property type="term" value="P:methylation"/>
    <property type="evidence" value="ECO:0007669"/>
    <property type="project" value="UniProtKB-KW"/>
</dbReference>
<dbReference type="Proteomes" id="UP001150569">
    <property type="component" value="Unassembled WGS sequence"/>
</dbReference>
<keyword evidence="1" id="KW-0489">Methyltransferase</keyword>
<sequence length="554" mass="59519">METPLYTDAEEGYRNTPLVSPVPPPSVFTVPRPLARPRQNRHGPETHPYPAGGMSGRGPRDGPPGHSLYAGQKRDAVAAQGPAAEEIVGTARDVAVLKSETANPVLLEQQVPRWAQTCILKTDGGGNHDQTVATLADRFADPDLIDMVTALETKLVRSTAPDQVAAGRWLENPAVGPNARARSVFNSSSGGGSRALELAALDYLFHVSTYNSPIDATFYFIDLYPADAGTASDYLLWRKHSGRQRVYGWAASPPDYPALAPAKFYSRPIVKDGFHVFRDQQSALLPNDLETLASEVAARTSNHGAHLVLGNMLGPHLSTAPSDGGHVNEAVLNQLIIMFRTLRQGGQALFTVGHLATPLAVSVLYLLHQYFEETLLTRPVPPCDPWAAKRYLLCRGLRVYQPALFEFLEGAVAYMFQCMDEGGAEFDSDRLCLVDPAVMLADEPFTTWLETVNGKHIMAQLKSLQRINKHAAGEEPIVPALDPNLIANRCLQIWQVPLARPADAGRPRGGGGGDHSSHNRPAPSASHSGSGGGGGRVGGGGGLLDNLLSGISRK</sequence>
<feature type="region of interest" description="Disordered" evidence="2">
    <location>
        <begin position="1"/>
        <end position="69"/>
    </location>
</feature>
<dbReference type="GO" id="GO:0003676">
    <property type="term" value="F:nucleic acid binding"/>
    <property type="evidence" value="ECO:0007669"/>
    <property type="project" value="UniProtKB-UniRule"/>
</dbReference>
<dbReference type="GO" id="GO:0016556">
    <property type="term" value="P:mRNA modification"/>
    <property type="evidence" value="ECO:0007669"/>
    <property type="project" value="UniProtKB-UniRule"/>
</dbReference>
<dbReference type="InterPro" id="IPR050851">
    <property type="entry name" value="mRNA_Cap_2O-Ribose_MeTrfase"/>
</dbReference>
<comment type="catalytic activity">
    <reaction evidence="1">
        <text>a 5'-end (N(7)-methyl 5'-triphosphoguanosine)-ribonucleoside in mRNA + S-adenosyl-L-methionine = a 5'-end (N(7)-methyl 5'-triphosphoguanosine)-(2'-O-methyl-ribonucleoside) in mRNA + S-adenosyl-L-homocysteine + H(+)</text>
        <dbReference type="Rhea" id="RHEA:67020"/>
        <dbReference type="Rhea" id="RHEA-COMP:17167"/>
        <dbReference type="Rhea" id="RHEA-COMP:17168"/>
        <dbReference type="ChEBI" id="CHEBI:15378"/>
        <dbReference type="ChEBI" id="CHEBI:57856"/>
        <dbReference type="ChEBI" id="CHEBI:59789"/>
        <dbReference type="ChEBI" id="CHEBI:156461"/>
        <dbReference type="ChEBI" id="CHEBI:167609"/>
        <dbReference type="EC" id="2.1.1.57"/>
    </reaction>
</comment>
<gene>
    <name evidence="3" type="ORF">IWQ60_009192</name>
</gene>
<dbReference type="GO" id="GO:0006370">
    <property type="term" value="P:7-methylguanosine mRNA capping"/>
    <property type="evidence" value="ECO:0007669"/>
    <property type="project" value="UniProtKB-UniRule"/>
</dbReference>
<feature type="compositionally biased region" description="Gly residues" evidence="2">
    <location>
        <begin position="529"/>
        <end position="543"/>
    </location>
</feature>
<dbReference type="GO" id="GO:0005634">
    <property type="term" value="C:nucleus"/>
    <property type="evidence" value="ECO:0007669"/>
    <property type="project" value="UniProtKB-SubCell"/>
</dbReference>
<keyword evidence="1" id="KW-0506">mRNA capping</keyword>
<keyword evidence="1" id="KW-0949">S-adenosyl-L-methionine</keyword>
<name>A0A9W8DPS2_9FUNG</name>
<dbReference type="EMBL" id="JANBPT010000749">
    <property type="protein sequence ID" value="KAJ1913464.1"/>
    <property type="molecule type" value="Genomic_DNA"/>
</dbReference>
<feature type="region of interest" description="Disordered" evidence="2">
    <location>
        <begin position="502"/>
        <end position="554"/>
    </location>
</feature>
<evidence type="ECO:0000256" key="1">
    <source>
        <dbReference type="RuleBase" id="RU368012"/>
    </source>
</evidence>
<evidence type="ECO:0000313" key="4">
    <source>
        <dbReference type="Proteomes" id="UP001150569"/>
    </source>
</evidence>
<comment type="function">
    <text evidence="1">S-adenosyl-L-methionine-dependent methyltransferase that mediates RNA cap1 2'-O-ribose methylation to the 5'-cap structure of RNAs. Methylates the ribose of the first nucleotide of a m(7)GpppG-capped mRNA to produce m(7)GpppNmp (cap1).</text>
</comment>
<organism evidence="3 4">
    <name type="scientific">Tieghemiomyces parasiticus</name>
    <dbReference type="NCBI Taxonomy" id="78921"/>
    <lineage>
        <taxon>Eukaryota</taxon>
        <taxon>Fungi</taxon>
        <taxon>Fungi incertae sedis</taxon>
        <taxon>Zoopagomycota</taxon>
        <taxon>Kickxellomycotina</taxon>
        <taxon>Dimargaritomycetes</taxon>
        <taxon>Dimargaritales</taxon>
        <taxon>Dimargaritaceae</taxon>
        <taxon>Tieghemiomyces</taxon>
    </lineage>
</organism>
<dbReference type="GO" id="GO:0004483">
    <property type="term" value="F:methyltransferase cap1 activity"/>
    <property type="evidence" value="ECO:0007669"/>
    <property type="project" value="UniProtKB-UniRule"/>
</dbReference>
<feature type="compositionally biased region" description="Low complexity" evidence="2">
    <location>
        <begin position="544"/>
        <end position="554"/>
    </location>
</feature>
<dbReference type="EC" id="2.1.1.57" evidence="1"/>
<dbReference type="AlphaFoldDB" id="A0A9W8DPS2"/>
<comment type="subcellular location">
    <subcellularLocation>
        <location evidence="1">Nucleus</location>
    </subcellularLocation>
</comment>
<keyword evidence="4" id="KW-1185">Reference proteome</keyword>
<keyword evidence="1" id="KW-0808">Transferase</keyword>
<dbReference type="PANTHER" id="PTHR16121">
    <property type="entry name" value="CAP-SPECIFIC MRNA (NUCLEOSIDE-2'-O-)-METHYLTRANSFERASE 1-RELATED"/>
    <property type="match status" value="1"/>
</dbReference>
<reference evidence="3" key="1">
    <citation type="submission" date="2022-07" db="EMBL/GenBank/DDBJ databases">
        <title>Phylogenomic reconstructions and comparative analyses of Kickxellomycotina fungi.</title>
        <authorList>
            <person name="Reynolds N.K."/>
            <person name="Stajich J.E."/>
            <person name="Barry K."/>
            <person name="Grigoriev I.V."/>
            <person name="Crous P."/>
            <person name="Smith M.E."/>
        </authorList>
    </citation>
    <scope>NUCLEOTIDE SEQUENCE</scope>
    <source>
        <strain evidence="3">RSA 861</strain>
    </source>
</reference>
<proteinExistence type="predicted"/>
<evidence type="ECO:0000313" key="3">
    <source>
        <dbReference type="EMBL" id="KAJ1913464.1"/>
    </source>
</evidence>
<dbReference type="OrthoDB" id="10251234at2759"/>
<dbReference type="GO" id="GO:0005737">
    <property type="term" value="C:cytoplasm"/>
    <property type="evidence" value="ECO:0007669"/>
    <property type="project" value="TreeGrafter"/>
</dbReference>
<keyword evidence="1" id="KW-0507">mRNA processing</keyword>
<dbReference type="Gene3D" id="3.40.50.12760">
    <property type="match status" value="1"/>
</dbReference>
<comment type="caution">
    <text evidence="3">The sequence shown here is derived from an EMBL/GenBank/DDBJ whole genome shotgun (WGS) entry which is preliminary data.</text>
</comment>
<protein>
    <recommendedName>
        <fullName evidence="1">Cap-specific mRNA (nucleoside-2'-O-)-methyltransferase 1</fullName>
        <ecNumber evidence="1">2.1.1.57</ecNumber>
    </recommendedName>
    <alternativeName>
        <fullName evidence="1">Cap1 2'O-ribose methyltransferase 1</fullName>
    </alternativeName>
</protein>
<evidence type="ECO:0000256" key="2">
    <source>
        <dbReference type="SAM" id="MobiDB-lite"/>
    </source>
</evidence>